<evidence type="ECO:0000256" key="5">
    <source>
        <dbReference type="ARBA" id="ARBA00022525"/>
    </source>
</evidence>
<evidence type="ECO:0000256" key="1">
    <source>
        <dbReference type="ARBA" id="ARBA00000822"/>
    </source>
</evidence>
<evidence type="ECO:0000259" key="16">
    <source>
        <dbReference type="PROSITE" id="PS50941"/>
    </source>
</evidence>
<dbReference type="Pfam" id="PF00187">
    <property type="entry name" value="Chitin_bind_1"/>
    <property type="match status" value="1"/>
</dbReference>
<reference evidence="19" key="1">
    <citation type="submission" date="2022-07" db="EMBL/GenBank/DDBJ databases">
        <title>Genome Sequence of Xylaria arbuscula.</title>
        <authorList>
            <person name="Buettner E."/>
        </authorList>
    </citation>
    <scope>NUCLEOTIDE SEQUENCE</scope>
    <source>
        <strain evidence="19">VT107</strain>
    </source>
</reference>
<comment type="catalytic activity">
    <reaction evidence="1">
        <text>Random endo-hydrolysis of N-acetyl-beta-D-glucosaminide (1-&gt;4)-beta-linkages in chitin and chitodextrins.</text>
        <dbReference type="EC" id="3.2.1.14"/>
    </reaction>
</comment>
<dbReference type="InterPro" id="IPR001579">
    <property type="entry name" value="Glyco_hydro_18_chit_AS"/>
</dbReference>
<dbReference type="PROSITE" id="PS50941">
    <property type="entry name" value="CHIT_BIND_I_2"/>
    <property type="match status" value="1"/>
</dbReference>
<keyword evidence="9" id="KW-0843">Virulence</keyword>
<keyword evidence="5" id="KW-0964">Secreted</keyword>
<dbReference type="InterPro" id="IPR011583">
    <property type="entry name" value="Chitinase_II/V-like_cat"/>
</dbReference>
<gene>
    <name evidence="19" type="ORF">NPX13_g4829</name>
</gene>
<dbReference type="Proteomes" id="UP001148614">
    <property type="component" value="Unassembled WGS sequence"/>
</dbReference>
<dbReference type="SMART" id="SM00636">
    <property type="entry name" value="Glyco_18"/>
    <property type="match status" value="1"/>
</dbReference>
<dbReference type="SUPFAM" id="SSF54106">
    <property type="entry name" value="LysM domain"/>
    <property type="match status" value="1"/>
</dbReference>
<feature type="domain" description="GH18" evidence="18">
    <location>
        <begin position="583"/>
        <end position="948"/>
    </location>
</feature>
<organism evidence="19 20">
    <name type="scientific">Xylaria arbuscula</name>
    <dbReference type="NCBI Taxonomy" id="114810"/>
    <lineage>
        <taxon>Eukaryota</taxon>
        <taxon>Fungi</taxon>
        <taxon>Dikarya</taxon>
        <taxon>Ascomycota</taxon>
        <taxon>Pezizomycotina</taxon>
        <taxon>Sordariomycetes</taxon>
        <taxon>Xylariomycetidae</taxon>
        <taxon>Xylariales</taxon>
        <taxon>Xylariaceae</taxon>
        <taxon>Xylaria</taxon>
    </lineage>
</organism>
<accession>A0A9W8TLK0</accession>
<dbReference type="CDD" id="cd02878">
    <property type="entry name" value="GH18_zymocin_alpha"/>
    <property type="match status" value="1"/>
</dbReference>
<keyword evidence="7 14" id="KW-0378">Hydrolase</keyword>
<comment type="similarity">
    <text evidence="3">Belongs to the glycosyl hydrolase 18 family. Chitinase class V subfamily.</text>
</comment>
<evidence type="ECO:0000256" key="10">
    <source>
        <dbReference type="ARBA" id="ARBA00023277"/>
    </source>
</evidence>
<feature type="domain" description="LysM" evidence="17">
    <location>
        <begin position="442"/>
        <end position="490"/>
    </location>
</feature>
<evidence type="ECO:0000256" key="4">
    <source>
        <dbReference type="ARBA" id="ARBA00012729"/>
    </source>
</evidence>
<evidence type="ECO:0000256" key="12">
    <source>
        <dbReference type="ARBA" id="ARBA00023326"/>
    </source>
</evidence>
<feature type="disulfide bond" evidence="13">
    <location>
        <begin position="533"/>
        <end position="547"/>
    </location>
</feature>
<keyword evidence="20" id="KW-1185">Reference proteome</keyword>
<dbReference type="GO" id="GO:0008061">
    <property type="term" value="F:chitin binding"/>
    <property type="evidence" value="ECO:0007669"/>
    <property type="project" value="UniProtKB-UniRule"/>
</dbReference>
<dbReference type="InterPro" id="IPR036861">
    <property type="entry name" value="Endochitinase-like_sf"/>
</dbReference>
<evidence type="ECO:0000256" key="11">
    <source>
        <dbReference type="ARBA" id="ARBA00023295"/>
    </source>
</evidence>
<keyword evidence="13" id="KW-1015">Disulfide bond</keyword>
<dbReference type="GO" id="GO:0006032">
    <property type="term" value="P:chitin catabolic process"/>
    <property type="evidence" value="ECO:0007669"/>
    <property type="project" value="UniProtKB-KW"/>
</dbReference>
<dbReference type="InterPro" id="IPR001002">
    <property type="entry name" value="Chitin-bd_1"/>
</dbReference>
<feature type="disulfide bond" evidence="13">
    <location>
        <begin position="528"/>
        <end position="540"/>
    </location>
</feature>
<dbReference type="GO" id="GO:0008843">
    <property type="term" value="F:endochitinase activity"/>
    <property type="evidence" value="ECO:0007669"/>
    <property type="project" value="UniProtKB-EC"/>
</dbReference>
<keyword evidence="11 14" id="KW-0326">Glycosidase</keyword>
<dbReference type="InterPro" id="IPR036779">
    <property type="entry name" value="LysM_dom_sf"/>
</dbReference>
<dbReference type="CDD" id="cd00118">
    <property type="entry name" value="LysM"/>
    <property type="match status" value="1"/>
</dbReference>
<feature type="domain" description="LysM" evidence="17">
    <location>
        <begin position="315"/>
        <end position="359"/>
    </location>
</feature>
<dbReference type="Gene3D" id="3.20.20.80">
    <property type="entry name" value="Glycosidases"/>
    <property type="match status" value="1"/>
</dbReference>
<keyword evidence="12" id="KW-0624">Polysaccharide degradation</keyword>
<sequence length="1349" mass="147501">MKAFSSHLLFGALLVVGSLASYSDVGLSYPKGDSTDVDKWLVAANRVRNHSLQKCPAPCGNIGDDSSETRTWFLMSDPEKLAACNETMLLNMMVRTEVDMISNTHPAIRACTANYDSDVMHPSTSDDRDASLRPTANQVLEKLPVRIHQPEVSNDDKFSIQHLLSAGHQIARRLSLQPPSCANNVLTFGYAQSSVIGLFAGPEVHQQGITLELLNNLLTYAERTSLSRTTIVQLCGATSRGADYNIGVIATSSRNLQAVRTIVKTWAEGECVSQPEAGEEWMIVTLRVPHLPEANPTNSSQVTSQSRLRIRADCKTTKVNAGDGCYAVAERCGVSEADLSKYNRADLCKSLIADETVCCSSGSLPSTLPQGNSDGTCKTRSVVSGDSCGSLASKCGISAADFTKVNPKEDLCANLVVGQKVCCSDGKFPDLKPKPDTDGNCATYTTQKDDSCSAIAAARGLTAKDVEDFNKKTWGWNGCESLLVDYKMCVSEGNPPLPQSVPNAVCGPTVEGTEQPKPGTDLATLNPCPLNVCCNIWGQCGTTDDFCTEKESKSGAPGTSGAKNGCISNCGRDVIKGSPPAQKIKVAYFEAWNHNRKCLTMDVDQIDTSAYTHIHFAFADITPDFQVVINDKNVKEQFELFKGLTDVKRILSFGGWDFSTAPGTFQILREAVKPANLETFKNNVIAFVNEHDLDGVDLDWEYPGAPDIPSIPSDDPESGMNYYKFLSSFKSSVGSSKTISFAAPASYWYLRAFPIDMMAKEIDYIIYLTYDLHGQWDYGNKWTSSGCDTGNCLRSHVNETETKDALALITKAGAPSNKVVVGVASYGRSFKMAEAGCTSEGCKFTGSPQVSNAAKGRCTDTAGYLSNAEIQEIIATGKVNKQWKGEGSNMMVYNDTEWVAYMDDDTKMTRAEFYDSYNFAGTTDWAVDLQYFDDGSELDSLEDAFIDENYWPSCPELEDTLEELQNNKGALLPHCVEKYLIDAQVAVMTEALEKYQDLIEHGYDAKFKIYEDYVKEQIPDQLNNFMASDKVDKYFTCSETKDIRCCKDCSYATCLEGCTKGNDCVAGRGSAETDTCPKFEFTLDLLDPKTVPNATFTLNDADGFFKDLEDTWGIDKSWIKFGDRFVKGSNGCQYAGDDVKECIKENSDWFWNFPLVDNDKVEIFNPKDLIGASYPKAEDLRNRIMTLGEVAEFDELILARDTVDASSLPAFSMEEAVNSMDKIVEQAKEIEKREREEFILNFLTGLLFFIPFVGEAAGAAGLVSTRALLRLIGAAGDAGLAVYDVVQNPDNAFTAVFSYLLGAGLGRAGFKRAAGSRRGLTMDDYKSLGNIKGRLDMVGDIRGAAVCKL</sequence>
<dbReference type="GO" id="GO:0005576">
    <property type="term" value="C:extracellular region"/>
    <property type="evidence" value="ECO:0007669"/>
    <property type="project" value="UniProtKB-SubCell"/>
</dbReference>
<evidence type="ECO:0000313" key="20">
    <source>
        <dbReference type="Proteomes" id="UP001148614"/>
    </source>
</evidence>
<dbReference type="SUPFAM" id="SSF57016">
    <property type="entry name" value="Plant lectins/antimicrobial peptides"/>
    <property type="match status" value="1"/>
</dbReference>
<dbReference type="EMBL" id="JANPWZ010000711">
    <property type="protein sequence ID" value="KAJ3573081.1"/>
    <property type="molecule type" value="Genomic_DNA"/>
</dbReference>
<dbReference type="Pfam" id="PF01476">
    <property type="entry name" value="LysM"/>
    <property type="match status" value="3"/>
</dbReference>
<dbReference type="PROSITE" id="PS51782">
    <property type="entry name" value="LYSM"/>
    <property type="match status" value="3"/>
</dbReference>
<feature type="domain" description="Chitin-binding type-1" evidence="16">
    <location>
        <begin position="503"/>
        <end position="572"/>
    </location>
</feature>
<evidence type="ECO:0000259" key="17">
    <source>
        <dbReference type="PROSITE" id="PS51782"/>
    </source>
</evidence>
<dbReference type="Gene3D" id="3.10.50.10">
    <property type="match status" value="1"/>
</dbReference>
<dbReference type="PROSITE" id="PS51910">
    <property type="entry name" value="GH18_2"/>
    <property type="match status" value="1"/>
</dbReference>
<keyword evidence="15" id="KW-0732">Signal</keyword>
<evidence type="ECO:0000256" key="15">
    <source>
        <dbReference type="SAM" id="SignalP"/>
    </source>
</evidence>
<dbReference type="GO" id="GO:0000272">
    <property type="term" value="P:polysaccharide catabolic process"/>
    <property type="evidence" value="ECO:0007669"/>
    <property type="project" value="UniProtKB-KW"/>
</dbReference>
<evidence type="ECO:0000259" key="18">
    <source>
        <dbReference type="PROSITE" id="PS51910"/>
    </source>
</evidence>
<keyword evidence="6 13" id="KW-0147">Chitin-binding</keyword>
<dbReference type="Gene3D" id="3.30.60.10">
    <property type="entry name" value="Endochitinase-like"/>
    <property type="match status" value="1"/>
</dbReference>
<feature type="signal peptide" evidence="15">
    <location>
        <begin position="1"/>
        <end position="20"/>
    </location>
</feature>
<dbReference type="CDD" id="cd00035">
    <property type="entry name" value="ChtBD1"/>
    <property type="match status" value="1"/>
</dbReference>
<evidence type="ECO:0000256" key="3">
    <source>
        <dbReference type="ARBA" id="ARBA00008682"/>
    </source>
</evidence>
<evidence type="ECO:0000256" key="6">
    <source>
        <dbReference type="ARBA" id="ARBA00022669"/>
    </source>
</evidence>
<name>A0A9W8TLK0_9PEZI</name>
<dbReference type="VEuPathDB" id="FungiDB:F4678DRAFT_482766"/>
<evidence type="ECO:0000256" key="13">
    <source>
        <dbReference type="PROSITE-ProRule" id="PRU00261"/>
    </source>
</evidence>
<dbReference type="InterPro" id="IPR053214">
    <property type="entry name" value="LysM12-like"/>
</dbReference>
<dbReference type="SUPFAM" id="SSF51445">
    <property type="entry name" value="(Trans)glycosidases"/>
    <property type="match status" value="1"/>
</dbReference>
<feature type="domain" description="LysM" evidence="17">
    <location>
        <begin position="378"/>
        <end position="423"/>
    </location>
</feature>
<dbReference type="PROSITE" id="PS01095">
    <property type="entry name" value="GH18_1"/>
    <property type="match status" value="1"/>
</dbReference>
<dbReference type="SUPFAM" id="SSF54556">
    <property type="entry name" value="Chitinase insertion domain"/>
    <property type="match status" value="1"/>
</dbReference>
<dbReference type="EC" id="3.2.1.14" evidence="4"/>
<comment type="subcellular location">
    <subcellularLocation>
        <location evidence="2">Secreted</location>
    </subcellularLocation>
</comment>
<evidence type="ECO:0000256" key="9">
    <source>
        <dbReference type="ARBA" id="ARBA00023026"/>
    </source>
</evidence>
<dbReference type="SMART" id="SM00257">
    <property type="entry name" value="LysM"/>
    <property type="match status" value="3"/>
</dbReference>
<dbReference type="InterPro" id="IPR029070">
    <property type="entry name" value="Chitinase_insertion_sf"/>
</dbReference>
<dbReference type="InterPro" id="IPR018392">
    <property type="entry name" value="LysM"/>
</dbReference>
<dbReference type="Gene3D" id="3.10.350.10">
    <property type="entry name" value="LysM domain"/>
    <property type="match status" value="3"/>
</dbReference>
<evidence type="ECO:0000256" key="7">
    <source>
        <dbReference type="ARBA" id="ARBA00022801"/>
    </source>
</evidence>
<dbReference type="Pfam" id="PF00704">
    <property type="entry name" value="Glyco_hydro_18"/>
    <property type="match status" value="1"/>
</dbReference>
<comment type="caution">
    <text evidence="13">Lacks conserved residue(s) required for the propagation of feature annotation.</text>
</comment>
<feature type="chain" id="PRO_5040782849" description="chitinase" evidence="15">
    <location>
        <begin position="21"/>
        <end position="1349"/>
    </location>
</feature>
<evidence type="ECO:0000256" key="8">
    <source>
        <dbReference type="ARBA" id="ARBA00023024"/>
    </source>
</evidence>
<comment type="caution">
    <text evidence="19">The sequence shown here is derived from an EMBL/GenBank/DDBJ whole genome shotgun (WGS) entry which is preliminary data.</text>
</comment>
<keyword evidence="8" id="KW-0146">Chitin degradation</keyword>
<keyword evidence="10" id="KW-0119">Carbohydrate metabolism</keyword>
<evidence type="ECO:0000256" key="2">
    <source>
        <dbReference type="ARBA" id="ARBA00004613"/>
    </source>
</evidence>
<dbReference type="PANTHER" id="PTHR47700">
    <property type="entry name" value="V CHITINASE, PUTATIVE (AFU_ORTHOLOGUE AFUA_6G13720)-RELATED"/>
    <property type="match status" value="1"/>
</dbReference>
<dbReference type="PANTHER" id="PTHR47700:SF2">
    <property type="entry name" value="CHITINASE"/>
    <property type="match status" value="1"/>
</dbReference>
<evidence type="ECO:0000313" key="19">
    <source>
        <dbReference type="EMBL" id="KAJ3573081.1"/>
    </source>
</evidence>
<evidence type="ECO:0000256" key="14">
    <source>
        <dbReference type="RuleBase" id="RU000489"/>
    </source>
</evidence>
<dbReference type="InterPro" id="IPR017853">
    <property type="entry name" value="GH"/>
</dbReference>
<protein>
    <recommendedName>
        <fullName evidence="4">chitinase</fullName>
        <ecNumber evidence="4">3.2.1.14</ecNumber>
    </recommendedName>
</protein>
<proteinExistence type="inferred from homology"/>
<dbReference type="InterPro" id="IPR001223">
    <property type="entry name" value="Glyco_hydro18_cat"/>
</dbReference>
<feature type="disulfide bond" evidence="13">
    <location>
        <begin position="566"/>
        <end position="570"/>
    </location>
</feature>